<evidence type="ECO:0000256" key="5">
    <source>
        <dbReference type="ARBA" id="ARBA00022679"/>
    </source>
</evidence>
<evidence type="ECO:0000256" key="14">
    <source>
        <dbReference type="SAM" id="MobiDB-lite"/>
    </source>
</evidence>
<dbReference type="EC" id="2.7.11.1" evidence="3"/>
<dbReference type="Proteomes" id="UP001162131">
    <property type="component" value="Unassembled WGS sequence"/>
</dbReference>
<dbReference type="PROSITE" id="PS50011">
    <property type="entry name" value="PROTEIN_KINASE_DOM"/>
    <property type="match status" value="1"/>
</dbReference>
<evidence type="ECO:0000256" key="7">
    <source>
        <dbReference type="ARBA" id="ARBA00022741"/>
    </source>
</evidence>
<protein>
    <recommendedName>
        <fullName evidence="3">non-specific serine/threonine protein kinase</fullName>
        <ecNumber evidence="3">2.7.11.1</ecNumber>
    </recommendedName>
</protein>
<dbReference type="FunFam" id="1.10.510.10:FF:000172">
    <property type="entry name" value="serine/threonine-protein kinase Nek1 isoform X1"/>
    <property type="match status" value="1"/>
</dbReference>
<feature type="compositionally biased region" description="Basic and acidic residues" evidence="14">
    <location>
        <begin position="481"/>
        <end position="495"/>
    </location>
</feature>
<feature type="region of interest" description="Disordered" evidence="14">
    <location>
        <begin position="363"/>
        <end position="581"/>
    </location>
</feature>
<keyword evidence="8" id="KW-0418">Kinase</keyword>
<feature type="compositionally biased region" description="Basic and acidic residues" evidence="14">
    <location>
        <begin position="369"/>
        <end position="390"/>
    </location>
</feature>
<dbReference type="GO" id="GO:0004674">
    <property type="term" value="F:protein serine/threonine kinase activity"/>
    <property type="evidence" value="ECO:0007669"/>
    <property type="project" value="UniProtKB-KW"/>
</dbReference>
<keyword evidence="10" id="KW-0460">Magnesium</keyword>
<feature type="compositionally biased region" description="Basic and acidic residues" evidence="14">
    <location>
        <begin position="506"/>
        <end position="570"/>
    </location>
</feature>
<evidence type="ECO:0000256" key="12">
    <source>
        <dbReference type="ARBA" id="ARBA00048679"/>
    </source>
</evidence>
<keyword evidence="5" id="KW-0808">Transferase</keyword>
<comment type="caution">
    <text evidence="16">The sequence shown here is derived from an EMBL/GenBank/DDBJ whole genome shotgun (WGS) entry which is preliminary data.</text>
</comment>
<evidence type="ECO:0000256" key="10">
    <source>
        <dbReference type="ARBA" id="ARBA00022842"/>
    </source>
</evidence>
<feature type="binding site" evidence="13">
    <location>
        <position position="33"/>
    </location>
    <ligand>
        <name>ATP</name>
        <dbReference type="ChEBI" id="CHEBI:30616"/>
    </ligand>
</feature>
<evidence type="ECO:0000259" key="15">
    <source>
        <dbReference type="PROSITE" id="PS50011"/>
    </source>
</evidence>
<dbReference type="InterPro" id="IPR017441">
    <property type="entry name" value="Protein_kinase_ATP_BS"/>
</dbReference>
<dbReference type="PANTHER" id="PTHR44899">
    <property type="entry name" value="CAMK FAMILY PROTEIN KINASE"/>
    <property type="match status" value="1"/>
</dbReference>
<keyword evidence="9 13" id="KW-0067">ATP-binding</keyword>
<dbReference type="CDD" id="cd08215">
    <property type="entry name" value="STKc_Nek"/>
    <property type="match status" value="1"/>
</dbReference>
<evidence type="ECO:0000256" key="13">
    <source>
        <dbReference type="PROSITE-ProRule" id="PRU10141"/>
    </source>
</evidence>
<keyword evidence="6" id="KW-0479">Metal-binding</keyword>
<dbReference type="GO" id="GO:0046872">
    <property type="term" value="F:metal ion binding"/>
    <property type="evidence" value="ECO:0007669"/>
    <property type="project" value="UniProtKB-KW"/>
</dbReference>
<dbReference type="Gene3D" id="1.10.510.10">
    <property type="entry name" value="Transferase(Phosphotransferase) domain 1"/>
    <property type="match status" value="1"/>
</dbReference>
<comment type="catalytic activity">
    <reaction evidence="12">
        <text>L-seryl-[protein] + ATP = O-phospho-L-seryl-[protein] + ADP + H(+)</text>
        <dbReference type="Rhea" id="RHEA:17989"/>
        <dbReference type="Rhea" id="RHEA-COMP:9863"/>
        <dbReference type="Rhea" id="RHEA-COMP:11604"/>
        <dbReference type="ChEBI" id="CHEBI:15378"/>
        <dbReference type="ChEBI" id="CHEBI:29999"/>
        <dbReference type="ChEBI" id="CHEBI:30616"/>
        <dbReference type="ChEBI" id="CHEBI:83421"/>
        <dbReference type="ChEBI" id="CHEBI:456216"/>
        <dbReference type="EC" id="2.7.11.1"/>
    </reaction>
</comment>
<evidence type="ECO:0000256" key="11">
    <source>
        <dbReference type="ARBA" id="ARBA00047899"/>
    </source>
</evidence>
<evidence type="ECO:0000256" key="2">
    <source>
        <dbReference type="ARBA" id="ARBA00010886"/>
    </source>
</evidence>
<evidence type="ECO:0000256" key="3">
    <source>
        <dbReference type="ARBA" id="ARBA00012513"/>
    </source>
</evidence>
<evidence type="ECO:0000313" key="17">
    <source>
        <dbReference type="Proteomes" id="UP001162131"/>
    </source>
</evidence>
<dbReference type="PROSITE" id="PS00108">
    <property type="entry name" value="PROTEIN_KINASE_ST"/>
    <property type="match status" value="1"/>
</dbReference>
<dbReference type="InterPro" id="IPR051131">
    <property type="entry name" value="NEK_Ser/Thr_kinase_NIMA"/>
</dbReference>
<dbReference type="InterPro" id="IPR000719">
    <property type="entry name" value="Prot_kinase_dom"/>
</dbReference>
<gene>
    <name evidence="16" type="ORF">BSTOLATCC_MIC39740</name>
</gene>
<comment type="catalytic activity">
    <reaction evidence="11">
        <text>L-threonyl-[protein] + ATP = O-phospho-L-threonyl-[protein] + ADP + H(+)</text>
        <dbReference type="Rhea" id="RHEA:46608"/>
        <dbReference type="Rhea" id="RHEA-COMP:11060"/>
        <dbReference type="Rhea" id="RHEA-COMP:11605"/>
        <dbReference type="ChEBI" id="CHEBI:15378"/>
        <dbReference type="ChEBI" id="CHEBI:30013"/>
        <dbReference type="ChEBI" id="CHEBI:30616"/>
        <dbReference type="ChEBI" id="CHEBI:61977"/>
        <dbReference type="ChEBI" id="CHEBI:456216"/>
        <dbReference type="EC" id="2.7.11.1"/>
    </reaction>
</comment>
<dbReference type="PROSITE" id="PS00107">
    <property type="entry name" value="PROTEIN_KINASE_ATP"/>
    <property type="match status" value="1"/>
</dbReference>
<feature type="compositionally biased region" description="Basic and acidic residues" evidence="14">
    <location>
        <begin position="438"/>
        <end position="450"/>
    </location>
</feature>
<organism evidence="16 17">
    <name type="scientific">Blepharisma stoltei</name>
    <dbReference type="NCBI Taxonomy" id="1481888"/>
    <lineage>
        <taxon>Eukaryota</taxon>
        <taxon>Sar</taxon>
        <taxon>Alveolata</taxon>
        <taxon>Ciliophora</taxon>
        <taxon>Postciliodesmatophora</taxon>
        <taxon>Heterotrichea</taxon>
        <taxon>Heterotrichida</taxon>
        <taxon>Blepharismidae</taxon>
        <taxon>Blepharisma</taxon>
    </lineage>
</organism>
<sequence length="762" mass="89211">MEGFKIIKLLGEGAFGKCYLCENNSDKSTCVIKQIDISRMSSQEKKEAYHEAKVMSAFDHPNIIRFRDVYTTTNGKLNIVMDHADGGDLATKIKEQRGRPFNENQILDWFVQICLAMKHVHDRKILHRDIKGQNIFLMKERNMIKLGDFGIAKVLNHTIDKARTQVGTPYYLSPEIIENRPYSFKSDVWSIGVLLYELCALRPPFDGNSIHQLSCNIVRGIYTPLSNNFSKDLKNLIGQMLSLDPNKRPNIAQILKMPFVRNRVQNFLSETIRKKEFSHTILHNQNVFVQKNEEALKKAREIPKEKPKEIKKEILERNRDLPYAREIPKNDYKYEIPQKIQEERQKNYEIPQKLQEEKPKLYEIPQRNPDPKGYEPKAYEVPKRNPDPKPYEIPVRNPDPKLFEIPQRNLDIQPKPFEIPARNEKKPEAKIPEIPAWKPKDKPPENKKNALPDIPPWKPQALAEIPPYKPPVPKAQSPLNKHLEDEFKPVQKQRNDPAGLGLIQWDKPEDKKQNNLKKKIDDMKIKMKEEQDKRDEEEAKKQAALKAKEEKHKKHSEERNEMRKDMERRKKEMKKKKKKKEDVVVEWLGNGSSRQLYTEEQDQDRMLHELQDIADGNIPDDIEDEIMPSIEEIEEEKDEDVVDRIDDLENQAVPPIEKIEIPVENNVVSITIESFPKFYDNKLTPAETLELLRGYLEEELGMESLMKTYQTQKTIEKRAQENLWSDEDPFEAAALQRGKSHDIGYKLVETLIFLEENIDKIQ</sequence>
<dbReference type="GO" id="GO:0005524">
    <property type="term" value="F:ATP binding"/>
    <property type="evidence" value="ECO:0007669"/>
    <property type="project" value="UniProtKB-UniRule"/>
</dbReference>
<dbReference type="Gene3D" id="3.30.200.20">
    <property type="entry name" value="Phosphorylase Kinase, domain 1"/>
    <property type="match status" value="1"/>
</dbReference>
<dbReference type="Pfam" id="PF00069">
    <property type="entry name" value="Pkinase"/>
    <property type="match status" value="1"/>
</dbReference>
<feature type="domain" description="Protein kinase" evidence="15">
    <location>
        <begin position="4"/>
        <end position="260"/>
    </location>
</feature>
<dbReference type="SUPFAM" id="SSF56112">
    <property type="entry name" value="Protein kinase-like (PK-like)"/>
    <property type="match status" value="1"/>
</dbReference>
<reference evidence="16" key="1">
    <citation type="submission" date="2021-09" db="EMBL/GenBank/DDBJ databases">
        <authorList>
            <consortium name="AG Swart"/>
            <person name="Singh M."/>
            <person name="Singh A."/>
            <person name="Seah K."/>
            <person name="Emmerich C."/>
        </authorList>
    </citation>
    <scope>NUCLEOTIDE SEQUENCE</scope>
    <source>
        <strain evidence="16">ATCC30299</strain>
    </source>
</reference>
<dbReference type="SMART" id="SM00220">
    <property type="entry name" value="S_TKc"/>
    <property type="match status" value="1"/>
</dbReference>
<keyword evidence="7 13" id="KW-0547">Nucleotide-binding</keyword>
<dbReference type="FunFam" id="3.30.200.20:FF:000097">
    <property type="entry name" value="Probable serine/threonine-protein kinase nek1"/>
    <property type="match status" value="1"/>
</dbReference>
<comment type="cofactor">
    <cofactor evidence="1">
        <name>Mg(2+)</name>
        <dbReference type="ChEBI" id="CHEBI:18420"/>
    </cofactor>
</comment>
<dbReference type="PANTHER" id="PTHR44899:SF3">
    <property type="entry name" value="SERINE_THREONINE-PROTEIN KINASE NEK1"/>
    <property type="match status" value="1"/>
</dbReference>
<evidence type="ECO:0000256" key="6">
    <source>
        <dbReference type="ARBA" id="ARBA00022723"/>
    </source>
</evidence>
<dbReference type="EMBL" id="CAJZBQ010000039">
    <property type="protein sequence ID" value="CAG9325960.1"/>
    <property type="molecule type" value="Genomic_DNA"/>
</dbReference>
<dbReference type="InterPro" id="IPR008271">
    <property type="entry name" value="Ser/Thr_kinase_AS"/>
</dbReference>
<comment type="similarity">
    <text evidence="2">Belongs to the protein kinase superfamily. NEK Ser/Thr protein kinase family. NIMA subfamily.</text>
</comment>
<dbReference type="InterPro" id="IPR011009">
    <property type="entry name" value="Kinase-like_dom_sf"/>
</dbReference>
<evidence type="ECO:0000256" key="9">
    <source>
        <dbReference type="ARBA" id="ARBA00022840"/>
    </source>
</evidence>
<accession>A0AAU9JI75</accession>
<evidence type="ECO:0000256" key="8">
    <source>
        <dbReference type="ARBA" id="ARBA00022777"/>
    </source>
</evidence>
<dbReference type="AlphaFoldDB" id="A0AAU9JI75"/>
<feature type="compositionally biased region" description="Basic and acidic residues" evidence="14">
    <location>
        <begin position="421"/>
        <end position="431"/>
    </location>
</feature>
<evidence type="ECO:0000313" key="16">
    <source>
        <dbReference type="EMBL" id="CAG9325960.1"/>
    </source>
</evidence>
<evidence type="ECO:0000256" key="1">
    <source>
        <dbReference type="ARBA" id="ARBA00001946"/>
    </source>
</evidence>
<evidence type="ECO:0000256" key="4">
    <source>
        <dbReference type="ARBA" id="ARBA00022527"/>
    </source>
</evidence>
<proteinExistence type="inferred from homology"/>
<name>A0AAU9JI75_9CILI</name>
<keyword evidence="17" id="KW-1185">Reference proteome</keyword>
<keyword evidence="4" id="KW-0723">Serine/threonine-protein kinase</keyword>